<evidence type="ECO:0000256" key="5">
    <source>
        <dbReference type="ARBA" id="ARBA00022692"/>
    </source>
</evidence>
<dbReference type="Gene3D" id="3.30.460.20">
    <property type="entry name" value="CorA soluble domain-like"/>
    <property type="match status" value="1"/>
</dbReference>
<evidence type="ECO:0000256" key="7">
    <source>
        <dbReference type="ARBA" id="ARBA00023136"/>
    </source>
</evidence>
<evidence type="ECO:0000256" key="6">
    <source>
        <dbReference type="ARBA" id="ARBA00022989"/>
    </source>
</evidence>
<dbReference type="SUPFAM" id="SSF143865">
    <property type="entry name" value="CorA soluble domain-like"/>
    <property type="match status" value="1"/>
</dbReference>
<dbReference type="CDD" id="cd12830">
    <property type="entry name" value="MtCorA-like"/>
    <property type="match status" value="1"/>
</dbReference>
<keyword evidence="6 8" id="KW-1133">Transmembrane helix</keyword>
<proteinExistence type="inferred from homology"/>
<keyword evidence="4" id="KW-1003">Cell membrane</keyword>
<dbReference type="InterPro" id="IPR045861">
    <property type="entry name" value="CorA_cytoplasmic_dom"/>
</dbReference>
<evidence type="ECO:0000256" key="4">
    <source>
        <dbReference type="ARBA" id="ARBA00022475"/>
    </source>
</evidence>
<keyword evidence="3" id="KW-0813">Transport</keyword>
<reference evidence="10" key="1">
    <citation type="journal article" date="2019" name="Int. J. Syst. Evol. Microbiol.">
        <title>The Global Catalogue of Microorganisms (GCM) 10K type strain sequencing project: providing services to taxonomists for standard genome sequencing and annotation.</title>
        <authorList>
            <consortium name="The Broad Institute Genomics Platform"/>
            <consortium name="The Broad Institute Genome Sequencing Center for Infectious Disease"/>
            <person name="Wu L."/>
            <person name="Ma J."/>
        </authorList>
    </citation>
    <scope>NUCLEOTIDE SEQUENCE [LARGE SCALE GENOMIC DNA]</scope>
    <source>
        <strain evidence="10">JCM 9377</strain>
    </source>
</reference>
<keyword evidence="5 8" id="KW-0812">Transmembrane</keyword>
<dbReference type="Pfam" id="PF01544">
    <property type="entry name" value="CorA"/>
    <property type="match status" value="1"/>
</dbReference>
<evidence type="ECO:0000256" key="1">
    <source>
        <dbReference type="ARBA" id="ARBA00004651"/>
    </source>
</evidence>
<feature type="transmembrane region" description="Helical" evidence="8">
    <location>
        <begin position="301"/>
        <end position="318"/>
    </location>
</feature>
<evidence type="ECO:0000313" key="9">
    <source>
        <dbReference type="EMBL" id="GAA3193984.1"/>
    </source>
</evidence>
<dbReference type="PANTHER" id="PTHR46494">
    <property type="entry name" value="CORA FAMILY METAL ION TRANSPORTER (EUROFUNG)"/>
    <property type="match status" value="1"/>
</dbReference>
<evidence type="ECO:0000256" key="2">
    <source>
        <dbReference type="ARBA" id="ARBA00009765"/>
    </source>
</evidence>
<accession>A0ABP6PWY3</accession>
<comment type="subcellular location">
    <subcellularLocation>
        <location evidence="1">Cell membrane</location>
        <topology evidence="1">Multi-pass membrane protein</topology>
    </subcellularLocation>
</comment>
<sequence>MASVIVDCAIYRSGVRQDFDGGLSETLAIAKGEDGGKAFAWIGLHEPTEEEFHGLREELGLHPLAVEDAASGHQRPKLERYGDMVFVVAKTASYGGDSQVTLGEIMLFVGTDYVITVRHGKANPLRDVRRRLEADPALLSKGPSAVLYGVCDEIVDAYDQITHDIEADLITLERKIFARGAQDVTEQVYGLKREVLEFRSAEDPLIPVVQEIAKGRVTQCDGTEELFRDVLDHLLRMDRAIDAHNELLTNILTAHLALLGKQQNEDVRKISAYAALLAIPTLIAGIYGMNFEHMPELSWTAGYPLAIGSMAGVCALVHRRFKKSHWL</sequence>
<evidence type="ECO:0000313" key="10">
    <source>
        <dbReference type="Proteomes" id="UP001501237"/>
    </source>
</evidence>
<keyword evidence="7 8" id="KW-0472">Membrane</keyword>
<gene>
    <name evidence="9" type="primary">corA_1</name>
    <name evidence="9" type="ORF">GCM10010468_03550</name>
</gene>
<dbReference type="Gene3D" id="1.20.58.340">
    <property type="entry name" value="Magnesium transport protein CorA, transmembrane region"/>
    <property type="match status" value="2"/>
</dbReference>
<comment type="caution">
    <text evidence="9">The sequence shown here is derived from an EMBL/GenBank/DDBJ whole genome shotgun (WGS) entry which is preliminary data.</text>
</comment>
<evidence type="ECO:0000256" key="8">
    <source>
        <dbReference type="SAM" id="Phobius"/>
    </source>
</evidence>
<protein>
    <submittedName>
        <fullName evidence="9">Magnesium/cobalt transporter CorA</fullName>
    </submittedName>
</protein>
<organism evidence="9 10">
    <name type="scientific">Actinocorallia longicatena</name>
    <dbReference type="NCBI Taxonomy" id="111803"/>
    <lineage>
        <taxon>Bacteria</taxon>
        <taxon>Bacillati</taxon>
        <taxon>Actinomycetota</taxon>
        <taxon>Actinomycetes</taxon>
        <taxon>Streptosporangiales</taxon>
        <taxon>Thermomonosporaceae</taxon>
        <taxon>Actinocorallia</taxon>
    </lineage>
</organism>
<dbReference type="PANTHER" id="PTHR46494:SF1">
    <property type="entry name" value="CORA FAMILY METAL ION TRANSPORTER (EUROFUNG)"/>
    <property type="match status" value="1"/>
</dbReference>
<dbReference type="InterPro" id="IPR002523">
    <property type="entry name" value="MgTranspt_CorA/ZnTranspt_ZntB"/>
</dbReference>
<dbReference type="Proteomes" id="UP001501237">
    <property type="component" value="Unassembled WGS sequence"/>
</dbReference>
<name>A0ABP6PWY3_9ACTN</name>
<feature type="transmembrane region" description="Helical" evidence="8">
    <location>
        <begin position="270"/>
        <end position="289"/>
    </location>
</feature>
<comment type="similarity">
    <text evidence="2">Belongs to the CorA metal ion transporter (MIT) (TC 1.A.35) family.</text>
</comment>
<keyword evidence="10" id="KW-1185">Reference proteome</keyword>
<dbReference type="InterPro" id="IPR045863">
    <property type="entry name" value="CorA_TM1_TM2"/>
</dbReference>
<dbReference type="SUPFAM" id="SSF144083">
    <property type="entry name" value="Magnesium transport protein CorA, transmembrane region"/>
    <property type="match status" value="1"/>
</dbReference>
<dbReference type="RefSeq" id="WP_344821355.1">
    <property type="nucleotide sequence ID" value="NZ_BAAAUV010000001.1"/>
</dbReference>
<dbReference type="EMBL" id="BAAAUV010000001">
    <property type="protein sequence ID" value="GAA3193984.1"/>
    <property type="molecule type" value="Genomic_DNA"/>
</dbReference>
<evidence type="ECO:0000256" key="3">
    <source>
        <dbReference type="ARBA" id="ARBA00022448"/>
    </source>
</evidence>